<proteinExistence type="predicted"/>
<evidence type="ECO:0000256" key="1">
    <source>
        <dbReference type="PROSITE-ProRule" id="PRU00267"/>
    </source>
</evidence>
<dbReference type="PROSITE" id="PS50118">
    <property type="entry name" value="HMG_BOX_2"/>
    <property type="match status" value="1"/>
</dbReference>
<keyword evidence="1" id="KW-0539">Nucleus</keyword>
<reference evidence="3" key="1">
    <citation type="submission" date="2021-06" db="EMBL/GenBank/DDBJ databases">
        <authorList>
            <person name="Kallberg Y."/>
            <person name="Tangrot J."/>
            <person name="Rosling A."/>
        </authorList>
    </citation>
    <scope>NUCLEOTIDE SEQUENCE</scope>
    <source>
        <strain evidence="3">IN212</strain>
    </source>
</reference>
<feature type="domain" description="HMG box" evidence="2">
    <location>
        <begin position="42"/>
        <end position="114"/>
    </location>
</feature>
<dbReference type="GO" id="GO:0005634">
    <property type="term" value="C:nucleus"/>
    <property type="evidence" value="ECO:0007669"/>
    <property type="project" value="UniProtKB-UniRule"/>
</dbReference>
<dbReference type="Gene3D" id="1.10.30.10">
    <property type="entry name" value="High mobility group box domain"/>
    <property type="match status" value="1"/>
</dbReference>
<organism evidence="3 4">
    <name type="scientific">Racocetra fulgida</name>
    <dbReference type="NCBI Taxonomy" id="60492"/>
    <lineage>
        <taxon>Eukaryota</taxon>
        <taxon>Fungi</taxon>
        <taxon>Fungi incertae sedis</taxon>
        <taxon>Mucoromycota</taxon>
        <taxon>Glomeromycotina</taxon>
        <taxon>Glomeromycetes</taxon>
        <taxon>Diversisporales</taxon>
        <taxon>Gigasporaceae</taxon>
        <taxon>Racocetra</taxon>
    </lineage>
</organism>
<dbReference type="AlphaFoldDB" id="A0A9N9DET3"/>
<evidence type="ECO:0000313" key="4">
    <source>
        <dbReference type="Proteomes" id="UP000789396"/>
    </source>
</evidence>
<feature type="non-terminal residue" evidence="3">
    <location>
        <position position="1"/>
    </location>
</feature>
<dbReference type="InterPro" id="IPR036910">
    <property type="entry name" value="HMG_box_dom_sf"/>
</dbReference>
<dbReference type="Proteomes" id="UP000789396">
    <property type="component" value="Unassembled WGS sequence"/>
</dbReference>
<feature type="DNA-binding region" description="HMG box" evidence="1">
    <location>
        <begin position="42"/>
        <end position="114"/>
    </location>
</feature>
<dbReference type="SUPFAM" id="SSF47095">
    <property type="entry name" value="HMG-box"/>
    <property type="match status" value="1"/>
</dbReference>
<evidence type="ECO:0000259" key="2">
    <source>
        <dbReference type="PROSITE" id="PS50118"/>
    </source>
</evidence>
<accession>A0A9N9DET3</accession>
<evidence type="ECO:0000313" key="3">
    <source>
        <dbReference type="EMBL" id="CAG8632933.1"/>
    </source>
</evidence>
<dbReference type="InterPro" id="IPR009071">
    <property type="entry name" value="HMG_box_dom"/>
</dbReference>
<dbReference type="EMBL" id="CAJVPZ010011721">
    <property type="protein sequence ID" value="CAG8632933.1"/>
    <property type="molecule type" value="Genomic_DNA"/>
</dbReference>
<gene>
    <name evidence="3" type="ORF">RFULGI_LOCUS7786</name>
</gene>
<keyword evidence="1" id="KW-0238">DNA-binding</keyword>
<dbReference type="Pfam" id="PF00505">
    <property type="entry name" value="HMG_box"/>
    <property type="match status" value="1"/>
</dbReference>
<keyword evidence="4" id="KW-1185">Reference proteome</keyword>
<dbReference type="OrthoDB" id="6247875at2759"/>
<comment type="caution">
    <text evidence="3">The sequence shown here is derived from an EMBL/GenBank/DDBJ whole genome shotgun (WGS) entry which is preliminary data.</text>
</comment>
<name>A0A9N9DET3_9GLOM</name>
<protein>
    <submittedName>
        <fullName evidence="3">178_t:CDS:1</fullName>
    </submittedName>
</protein>
<dbReference type="GO" id="GO:0003677">
    <property type="term" value="F:DNA binding"/>
    <property type="evidence" value="ECO:0007669"/>
    <property type="project" value="UniProtKB-UniRule"/>
</dbReference>
<sequence length="315" mass="34271">SKRIPFGFNYANLYNPKKKYNALKLMSTKKRPGKTVRRKASPPRPPNLFFLFKNAFMLEFKRQFPQEFEKLSMPNLCKCTQELWGSLPSEVKAEYAKLADSPMSENMSTFSSTTLLEQLDSENSSSILSSEVPQITTPILATPTITSSATTSLINSPITTSLINSPITTSLINSPITTSLINSPITSSATTSLINSPITTSLINSPITPSEGSPLVPGPIFSQPCGSPLVMSPELFGFHLDGSHFIPPDASTLVLLLDGSIISGGALGIELPNSNSLDTINFIPSVSYDINYANYDNTSMPDRNYVDYNTVTVRP</sequence>